<evidence type="ECO:0000313" key="1">
    <source>
        <dbReference type="EMBL" id="MVZ62863.1"/>
    </source>
</evidence>
<dbReference type="RefSeq" id="WP_160369586.1">
    <property type="nucleotide sequence ID" value="NZ_WSQA01000009.1"/>
</dbReference>
<dbReference type="AlphaFoldDB" id="A0A6N8KZE4"/>
<accession>A0A6N8KZE4</accession>
<reference evidence="1 2" key="1">
    <citation type="submission" date="2019-12" db="EMBL/GenBank/DDBJ databases">
        <authorList>
            <person name="Dong K."/>
        </authorList>
    </citation>
    <scope>NUCLEOTIDE SEQUENCE [LARGE SCALE GENOMIC DNA]</scope>
    <source>
        <strain evidence="1 2">JCM 31225</strain>
    </source>
</reference>
<proteinExistence type="predicted"/>
<name>A0A6N8KZE4_9SPHI</name>
<dbReference type="EMBL" id="WSQA01000009">
    <property type="protein sequence ID" value="MVZ62863.1"/>
    <property type="molecule type" value="Genomic_DNA"/>
</dbReference>
<dbReference type="Proteomes" id="UP000435036">
    <property type="component" value="Unassembled WGS sequence"/>
</dbReference>
<comment type="caution">
    <text evidence="1">The sequence shown here is derived from an EMBL/GenBank/DDBJ whole genome shotgun (WGS) entry which is preliminary data.</text>
</comment>
<protein>
    <submittedName>
        <fullName evidence="1">Uncharacterized protein</fullName>
    </submittedName>
</protein>
<gene>
    <name evidence="1" type="ORF">GQF63_12585</name>
</gene>
<organism evidence="1 2">
    <name type="scientific">Sphingobacterium humi</name>
    <dbReference type="NCBI Taxonomy" id="1796905"/>
    <lineage>
        <taxon>Bacteria</taxon>
        <taxon>Pseudomonadati</taxon>
        <taxon>Bacteroidota</taxon>
        <taxon>Sphingobacteriia</taxon>
        <taxon>Sphingobacteriales</taxon>
        <taxon>Sphingobacteriaceae</taxon>
        <taxon>Sphingobacterium</taxon>
    </lineage>
</organism>
<evidence type="ECO:0000313" key="2">
    <source>
        <dbReference type="Proteomes" id="UP000435036"/>
    </source>
</evidence>
<keyword evidence="2" id="KW-1185">Reference proteome</keyword>
<sequence length="175" mass="19672">MDDDRPRTMAWLPAVRNNSETAQQHALNTESLVVTHLNPVDFAPANLLRNPLCEELIHRSNSIMKLDKPGDIAEAYPTSLCRNIGLSGYPIPQPEELSSGNNLMDTFHKNFLKPKVSFFNNMLFTAFRVDELSLSAVLSKKSENNYEFSLAQNAILVCFELNKKQFGNKDLSNGN</sequence>